<name>A0A0V0Z3G6_9BILA</name>
<protein>
    <submittedName>
        <fullName evidence="1">Uncharacterized protein</fullName>
    </submittedName>
</protein>
<dbReference type="Proteomes" id="UP000054783">
    <property type="component" value="Unassembled WGS sequence"/>
</dbReference>
<evidence type="ECO:0000313" key="1">
    <source>
        <dbReference type="EMBL" id="KRY06955.1"/>
    </source>
</evidence>
<dbReference type="EMBL" id="JYDQ01000602">
    <property type="protein sequence ID" value="KRY06955.1"/>
    <property type="molecule type" value="Genomic_DNA"/>
</dbReference>
<organism evidence="1 2">
    <name type="scientific">Trichinella patagoniensis</name>
    <dbReference type="NCBI Taxonomy" id="990121"/>
    <lineage>
        <taxon>Eukaryota</taxon>
        <taxon>Metazoa</taxon>
        <taxon>Ecdysozoa</taxon>
        <taxon>Nematoda</taxon>
        <taxon>Enoplea</taxon>
        <taxon>Dorylaimia</taxon>
        <taxon>Trichinellida</taxon>
        <taxon>Trichinellidae</taxon>
        <taxon>Trichinella</taxon>
    </lineage>
</organism>
<proteinExistence type="predicted"/>
<gene>
    <name evidence="1" type="ORF">T12_77</name>
</gene>
<accession>A0A0V0Z3G6</accession>
<sequence length="124" mass="14233">MAFWTGRQCTGNGDGNRQENGFRYYSCCTKRDSIDQLENSVYTNHVRRERKETTRANFRQKAEQHNPHASIKAAVAGERAQFSFDVVFSAVVVLRRSSSHVRQAATPSLKHHRYLAEEFILATQ</sequence>
<evidence type="ECO:0000313" key="2">
    <source>
        <dbReference type="Proteomes" id="UP000054783"/>
    </source>
</evidence>
<dbReference type="AlphaFoldDB" id="A0A0V0Z3G6"/>
<comment type="caution">
    <text evidence="1">The sequence shown here is derived from an EMBL/GenBank/DDBJ whole genome shotgun (WGS) entry which is preliminary data.</text>
</comment>
<reference evidence="1 2" key="1">
    <citation type="submission" date="2015-01" db="EMBL/GenBank/DDBJ databases">
        <title>Evolution of Trichinella species and genotypes.</title>
        <authorList>
            <person name="Korhonen P.K."/>
            <person name="Edoardo P."/>
            <person name="Giuseppe L.R."/>
            <person name="Gasser R.B."/>
        </authorList>
    </citation>
    <scope>NUCLEOTIDE SEQUENCE [LARGE SCALE GENOMIC DNA]</scope>
    <source>
        <strain evidence="1">ISS2496</strain>
    </source>
</reference>
<keyword evidence="2" id="KW-1185">Reference proteome</keyword>